<comment type="subcellular location">
    <subcellularLocation>
        <location evidence="1">Nucleus</location>
    </subcellularLocation>
</comment>
<dbReference type="SMART" id="SM00487">
    <property type="entry name" value="DEXDc"/>
    <property type="match status" value="1"/>
</dbReference>
<evidence type="ECO:0000256" key="5">
    <source>
        <dbReference type="ARBA" id="ARBA00029621"/>
    </source>
</evidence>
<feature type="domain" description="Helicase C-terminal" evidence="11">
    <location>
        <begin position="479"/>
        <end position="634"/>
    </location>
</feature>
<dbReference type="PROSITE" id="PS51467">
    <property type="entry name" value="HARP"/>
    <property type="match status" value="1"/>
</dbReference>
<keyword evidence="4" id="KW-0539">Nucleus</keyword>
<keyword evidence="14" id="KW-1185">Reference proteome</keyword>
<dbReference type="GO" id="GO:0016787">
    <property type="term" value="F:hydrolase activity"/>
    <property type="evidence" value="ECO:0007669"/>
    <property type="project" value="UniProtKB-KW"/>
</dbReference>
<feature type="domain" description="Helicase ATP-binding" evidence="10">
    <location>
        <begin position="173"/>
        <end position="347"/>
    </location>
</feature>
<keyword evidence="9" id="KW-0472">Membrane</keyword>
<protein>
    <recommendedName>
        <fullName evidence="2">SWI/SNF-related matrix-associated actin-dependent regulator of chromatin subfamily A-like protein 1</fullName>
    </recommendedName>
    <alternativeName>
        <fullName evidence="6">HepA-related protein</fullName>
    </alternativeName>
    <alternativeName>
        <fullName evidence="5">Sucrose nonfermenting protein 2-like 1</fullName>
    </alternativeName>
</protein>
<evidence type="ECO:0000259" key="10">
    <source>
        <dbReference type="PROSITE" id="PS51192"/>
    </source>
</evidence>
<dbReference type="PROSITE" id="PS51194">
    <property type="entry name" value="HELICASE_CTER"/>
    <property type="match status" value="1"/>
</dbReference>
<dbReference type="SMART" id="SM00490">
    <property type="entry name" value="HELICc"/>
    <property type="match status" value="1"/>
</dbReference>
<dbReference type="Gene3D" id="3.40.50.10810">
    <property type="entry name" value="Tandem AAA-ATPase domain"/>
    <property type="match status" value="1"/>
</dbReference>
<dbReference type="EMBL" id="FN653015">
    <property type="protein sequence ID" value="CBY20066.1"/>
    <property type="molecule type" value="Genomic_DNA"/>
</dbReference>
<dbReference type="Pfam" id="PF00271">
    <property type="entry name" value="Helicase_C"/>
    <property type="match status" value="1"/>
</dbReference>
<evidence type="ECO:0000259" key="11">
    <source>
        <dbReference type="PROSITE" id="PS51194"/>
    </source>
</evidence>
<dbReference type="PROSITE" id="PS51192">
    <property type="entry name" value="HELICASE_ATP_BIND_1"/>
    <property type="match status" value="1"/>
</dbReference>
<dbReference type="InterPro" id="IPR038718">
    <property type="entry name" value="SNF2-like_sf"/>
</dbReference>
<evidence type="ECO:0000256" key="3">
    <source>
        <dbReference type="ARBA" id="ARBA00022801"/>
    </source>
</evidence>
<evidence type="ECO:0000256" key="4">
    <source>
        <dbReference type="ARBA" id="ARBA00023242"/>
    </source>
</evidence>
<dbReference type="CDD" id="cd18010">
    <property type="entry name" value="DEXHc_HARP_SMARCAL1"/>
    <property type="match status" value="1"/>
</dbReference>
<feature type="compositionally biased region" description="Low complexity" evidence="8">
    <location>
        <begin position="648"/>
        <end position="661"/>
    </location>
</feature>
<gene>
    <name evidence="13" type="ORF">GSOID_T00000049001</name>
</gene>
<dbReference type="OrthoDB" id="605656at2759"/>
<evidence type="ECO:0000256" key="2">
    <source>
        <dbReference type="ARBA" id="ARBA00020162"/>
    </source>
</evidence>
<evidence type="ECO:0000313" key="14">
    <source>
        <dbReference type="Proteomes" id="UP000001307"/>
    </source>
</evidence>
<feature type="transmembrane region" description="Helical" evidence="9">
    <location>
        <begin position="795"/>
        <end position="816"/>
    </location>
</feature>
<dbReference type="AlphaFoldDB" id="E4WQ82"/>
<evidence type="ECO:0000256" key="1">
    <source>
        <dbReference type="ARBA" id="ARBA00004123"/>
    </source>
</evidence>
<dbReference type="GO" id="GO:0043596">
    <property type="term" value="C:nuclear replication fork"/>
    <property type="evidence" value="ECO:0007669"/>
    <property type="project" value="TreeGrafter"/>
</dbReference>
<dbReference type="InterPro" id="IPR014001">
    <property type="entry name" value="Helicase_ATP-bd"/>
</dbReference>
<name>E4WQ82_OIKDI</name>
<evidence type="ECO:0000259" key="12">
    <source>
        <dbReference type="PROSITE" id="PS51467"/>
    </source>
</evidence>
<proteinExistence type="inferred from homology"/>
<dbReference type="SUPFAM" id="SSF52540">
    <property type="entry name" value="P-loop containing nucleoside triphosphate hydrolases"/>
    <property type="match status" value="2"/>
</dbReference>
<reference evidence="13" key="1">
    <citation type="journal article" date="2010" name="Science">
        <title>Plasticity of animal genome architecture unmasked by rapid evolution of a pelagic tunicate.</title>
        <authorList>
            <person name="Denoeud F."/>
            <person name="Henriet S."/>
            <person name="Mungpakdee S."/>
            <person name="Aury J.M."/>
            <person name="Da Silva C."/>
            <person name="Brinkmann H."/>
            <person name="Mikhaleva J."/>
            <person name="Olsen L.C."/>
            <person name="Jubin C."/>
            <person name="Canestro C."/>
            <person name="Bouquet J.M."/>
            <person name="Danks G."/>
            <person name="Poulain J."/>
            <person name="Campsteijn C."/>
            <person name="Adamski M."/>
            <person name="Cross I."/>
            <person name="Yadetie F."/>
            <person name="Muffato M."/>
            <person name="Louis A."/>
            <person name="Butcher S."/>
            <person name="Tsagkogeorga G."/>
            <person name="Konrad A."/>
            <person name="Singh S."/>
            <person name="Jensen M.F."/>
            <person name="Cong E.H."/>
            <person name="Eikeseth-Otteraa H."/>
            <person name="Noel B."/>
            <person name="Anthouard V."/>
            <person name="Porcel B.M."/>
            <person name="Kachouri-Lafond R."/>
            <person name="Nishino A."/>
            <person name="Ugolini M."/>
            <person name="Chourrout P."/>
            <person name="Nishida H."/>
            <person name="Aasland R."/>
            <person name="Huzurbazar S."/>
            <person name="Westhof E."/>
            <person name="Delsuc F."/>
            <person name="Lehrach H."/>
            <person name="Reinhardt R."/>
            <person name="Weissenbach J."/>
            <person name="Roy S.W."/>
            <person name="Artiguenave F."/>
            <person name="Postlethwait J.H."/>
            <person name="Manak J.R."/>
            <person name="Thompson E.M."/>
            <person name="Jaillon O."/>
            <person name="Du Pasquier L."/>
            <person name="Boudinot P."/>
            <person name="Liberles D.A."/>
            <person name="Volff J.N."/>
            <person name="Philippe H."/>
            <person name="Lenhard B."/>
            <person name="Roest Crollius H."/>
            <person name="Wincker P."/>
            <person name="Chourrout D."/>
        </authorList>
    </citation>
    <scope>NUCLEOTIDE SEQUENCE [LARGE SCALE GENOMIC DNA]</scope>
</reference>
<evidence type="ECO:0000256" key="6">
    <source>
        <dbReference type="ARBA" id="ARBA00031896"/>
    </source>
</evidence>
<evidence type="ECO:0000256" key="9">
    <source>
        <dbReference type="SAM" id="Phobius"/>
    </source>
</evidence>
<dbReference type="FunCoup" id="E4WQ82">
    <property type="interactions" value="99"/>
</dbReference>
<dbReference type="Proteomes" id="UP000001307">
    <property type="component" value="Unassembled WGS sequence"/>
</dbReference>
<dbReference type="InterPro" id="IPR049730">
    <property type="entry name" value="SNF2/RAD54-like_C"/>
</dbReference>
<dbReference type="PANTHER" id="PTHR45766">
    <property type="entry name" value="DNA ANNEALING HELICASE AND ENDONUCLEASE ZRANB3 FAMILY MEMBER"/>
    <property type="match status" value="1"/>
</dbReference>
<evidence type="ECO:0000256" key="8">
    <source>
        <dbReference type="SAM" id="MobiDB-lite"/>
    </source>
</evidence>
<feature type="transmembrane region" description="Helical" evidence="9">
    <location>
        <begin position="753"/>
        <end position="774"/>
    </location>
</feature>
<keyword evidence="3" id="KW-0378">Hydrolase</keyword>
<dbReference type="Gene3D" id="3.40.50.300">
    <property type="entry name" value="P-loop containing nucleotide triphosphate hydrolases"/>
    <property type="match status" value="1"/>
</dbReference>
<dbReference type="PANTHER" id="PTHR45766:SF6">
    <property type="entry name" value="SWI_SNF-RELATED MATRIX-ASSOCIATED ACTIN-DEPENDENT REGULATOR OF CHROMATIN SUBFAMILY A-LIKE PROTEIN 1"/>
    <property type="match status" value="1"/>
</dbReference>
<comment type="similarity">
    <text evidence="7">Belongs to the SNF2/RAD54 helicase family. SMARCAL1 subfamily.</text>
</comment>
<dbReference type="InterPro" id="IPR000330">
    <property type="entry name" value="SNF2_N"/>
</dbReference>
<dbReference type="Pfam" id="PF00176">
    <property type="entry name" value="SNF2-rel_dom"/>
    <property type="match status" value="1"/>
</dbReference>
<sequence>MIPKASCGRFVQFLRENGHYFDFDSNEKVLADKTNIPSKSAASSDGDVDNIVVNVEFLQGENGKFCVRSDKWLDRDAYKLLIDEIFNKVLLPNGERAGKYSDRWRLWVFDLDCYHDFMKVVQNARIKRLTVNPFPTIVTRYLRQKPADTTAVSPNVPEKLLTALYPFQREGVDQIIRRGGKAILADEMGLGKTIQALALAAHYRKDWPLLIVAPSSVKFNWLIELSNWIGEIVSKDSILVLYTGKDVAKIRNTLKVVITSYEMTTKIVNSGKHMTDTSIFSEENDRKSRFRMVILDESHYIKTATAQRAKSTKLICNGAARVLCLSGTPALAKPIELHSQIEVVSKDLFSNRHSFGQRYCAAYKSKYGWNYSGSDNLQELNLILSKTIMIRRLKSQVLKDLPPKIRKIIYMKVTDSPMMKKCNKIFQNIQKLPAQMTKNDFKEMELEKLSDKFEEADSSPLTIWNKWYCATGDAKIKAVSEYLIEKLENESEKIIVFAHHRAVIDSLEQNISPKIKGNLIKITGSTRSDDRTTYVEQFQNNENIKCALLSITAVNMGVTLTKASTVVFAELHYTPGVMVQAEDRAHRIGRETDVNIEYLIAKNTADEWIWRDKYQRNRRSRHSSGRDDRRRRESKTYYTEESTDETEYSSTEYDTEYTNYESTREARRSSSRQSLHRTPSSASRNQRRSRSSYGSDRPTPKARRRLSYSDKRRPYPSGNIDYQEFNDNGSFENESCMKKQILTEKTRMIIRRVALAVLTATIAVCIVCLLSQWKRAYDKRRNATWIEKSEFWTDYFYNQFSCSGIGIASIIVALIFV</sequence>
<organism evidence="13">
    <name type="scientific">Oikopleura dioica</name>
    <name type="common">Tunicate</name>
    <dbReference type="NCBI Taxonomy" id="34765"/>
    <lineage>
        <taxon>Eukaryota</taxon>
        <taxon>Metazoa</taxon>
        <taxon>Chordata</taxon>
        <taxon>Tunicata</taxon>
        <taxon>Appendicularia</taxon>
        <taxon>Copelata</taxon>
        <taxon>Oikopleuridae</taxon>
        <taxon>Oikopleura</taxon>
    </lineage>
</organism>
<dbReference type="InterPro" id="IPR010003">
    <property type="entry name" value="HARP_dom"/>
</dbReference>
<dbReference type="GO" id="GO:0006281">
    <property type="term" value="P:DNA repair"/>
    <property type="evidence" value="ECO:0007669"/>
    <property type="project" value="TreeGrafter"/>
</dbReference>
<dbReference type="InterPro" id="IPR027417">
    <property type="entry name" value="P-loop_NTPase"/>
</dbReference>
<keyword evidence="9" id="KW-1133">Transmembrane helix</keyword>
<feature type="domain" description="HARP" evidence="12">
    <location>
        <begin position="47"/>
        <end position="135"/>
    </location>
</feature>
<dbReference type="GO" id="GO:0031297">
    <property type="term" value="P:replication fork processing"/>
    <property type="evidence" value="ECO:0007669"/>
    <property type="project" value="TreeGrafter"/>
</dbReference>
<dbReference type="CDD" id="cd18793">
    <property type="entry name" value="SF2_C_SNF"/>
    <property type="match status" value="1"/>
</dbReference>
<evidence type="ECO:0000313" key="13">
    <source>
        <dbReference type="EMBL" id="CBY20066.1"/>
    </source>
</evidence>
<feature type="compositionally biased region" description="Basic and acidic residues" evidence="8">
    <location>
        <begin position="624"/>
        <end position="635"/>
    </location>
</feature>
<evidence type="ECO:0000256" key="7">
    <source>
        <dbReference type="PROSITE-ProRule" id="PRU00800"/>
    </source>
</evidence>
<dbReference type="GO" id="GO:0005524">
    <property type="term" value="F:ATP binding"/>
    <property type="evidence" value="ECO:0007669"/>
    <property type="project" value="InterPro"/>
</dbReference>
<feature type="region of interest" description="Disordered" evidence="8">
    <location>
        <begin position="616"/>
        <end position="721"/>
    </location>
</feature>
<dbReference type="InterPro" id="IPR001650">
    <property type="entry name" value="Helicase_C-like"/>
</dbReference>
<dbReference type="InParanoid" id="E4WQ82"/>
<accession>E4WQ82</accession>
<keyword evidence="9" id="KW-0812">Transmembrane</keyword>